<feature type="transmembrane region" description="Helical" evidence="6">
    <location>
        <begin position="199"/>
        <end position="221"/>
    </location>
</feature>
<dbReference type="PATRIC" id="fig|1423744.4.peg.469"/>
<dbReference type="Gene3D" id="1.20.1720.10">
    <property type="entry name" value="Multidrug resistance protein D"/>
    <property type="match status" value="1"/>
</dbReference>
<proteinExistence type="predicted"/>
<feature type="transmembrane region" description="Helical" evidence="6">
    <location>
        <begin position="166"/>
        <end position="187"/>
    </location>
</feature>
<evidence type="ECO:0000256" key="3">
    <source>
        <dbReference type="ARBA" id="ARBA00022692"/>
    </source>
</evidence>
<dbReference type="SUPFAM" id="SSF103473">
    <property type="entry name" value="MFS general substrate transporter"/>
    <property type="match status" value="1"/>
</dbReference>
<dbReference type="RefSeq" id="WP_056974681.1">
    <property type="nucleotide sequence ID" value="NZ_AYZL01000016.1"/>
</dbReference>
<feature type="transmembrane region" description="Helical" evidence="6">
    <location>
        <begin position="267"/>
        <end position="288"/>
    </location>
</feature>
<feature type="transmembrane region" description="Helical" evidence="6">
    <location>
        <begin position="227"/>
        <end position="246"/>
    </location>
</feature>
<evidence type="ECO:0000256" key="5">
    <source>
        <dbReference type="ARBA" id="ARBA00023136"/>
    </source>
</evidence>
<name>A0A0R2DJV9_9LACO</name>
<keyword evidence="2" id="KW-0813">Transport</keyword>
<evidence type="ECO:0000256" key="4">
    <source>
        <dbReference type="ARBA" id="ARBA00022989"/>
    </source>
</evidence>
<dbReference type="Proteomes" id="UP000051378">
    <property type="component" value="Unassembled WGS sequence"/>
</dbReference>
<reference evidence="8 9" key="1">
    <citation type="journal article" date="2015" name="Genome Announc.">
        <title>Expanding the biotechnology potential of lactobacilli through comparative genomics of 213 strains and associated genera.</title>
        <authorList>
            <person name="Sun Z."/>
            <person name="Harris H.M."/>
            <person name="McCann A."/>
            <person name="Guo C."/>
            <person name="Argimon S."/>
            <person name="Zhang W."/>
            <person name="Yang X."/>
            <person name="Jeffery I.B."/>
            <person name="Cooney J.C."/>
            <person name="Kagawa T.F."/>
            <person name="Liu W."/>
            <person name="Song Y."/>
            <person name="Salvetti E."/>
            <person name="Wrobel A."/>
            <person name="Rasinkangas P."/>
            <person name="Parkhill J."/>
            <person name="Rea M.C."/>
            <person name="O'Sullivan O."/>
            <person name="Ritari J."/>
            <person name="Douillard F.P."/>
            <person name="Paul Ross R."/>
            <person name="Yang R."/>
            <person name="Briner A.E."/>
            <person name="Felis G.E."/>
            <person name="de Vos W.M."/>
            <person name="Barrangou R."/>
            <person name="Klaenhammer T.R."/>
            <person name="Caufield P.W."/>
            <person name="Cui Y."/>
            <person name="Zhang H."/>
            <person name="O'Toole P.W."/>
        </authorList>
    </citation>
    <scope>NUCLEOTIDE SEQUENCE [LARGE SCALE GENOMIC DNA]</scope>
    <source>
        <strain evidence="8 9">DSM 23037</strain>
    </source>
</reference>
<sequence>MNKKLSINVILAILATGVMTFSGVVVETSMSITFPTLISEFNVGISTVQWMTTIYLLVLSSIIPLSKFLKNKFKTRNLFVTANVLFIIGLVLDIIAPNFWLLLMGRFVQGIGTGVALPLMFNIILENVPKERLGFMMGIGSLITASASAVGPTFGGVVLSTLGWRYIFVLLIPVLVISLVLGLSTIGKLNNVSEPSESFDLLSFVLIVLTFAGLILGISGISHNSLASLTVILPVAVGVVSLFFFVSRQNSQVSPLLNVKSLKNTSFAKYVFSFFVTQFVTLGLAFIVPNYVQLVNHSSSTVAGLILLPGAVLGAVISPISGILLDRLGAKKPIITGVILIIIPLLVLSIFTYNLSDRFITILYTIIMLGVGLSYGNIMTQGLSYLPGEMKADGNAILTTVQQFSGAIATVIVSTIIDSTIQASSNSETVATTQGSMYALMFLLVLTLIQVVMIWTTNAKVNEQLN</sequence>
<protein>
    <submittedName>
        <fullName evidence="8">Drug-export protein, MFS permease</fullName>
    </submittedName>
</protein>
<evidence type="ECO:0000313" key="8">
    <source>
        <dbReference type="EMBL" id="KRN04360.1"/>
    </source>
</evidence>
<feature type="transmembrane region" description="Helical" evidence="6">
    <location>
        <begin position="396"/>
        <end position="417"/>
    </location>
</feature>
<dbReference type="InterPro" id="IPR011701">
    <property type="entry name" value="MFS"/>
</dbReference>
<comment type="subcellular location">
    <subcellularLocation>
        <location evidence="1">Cell membrane</location>
        <topology evidence="1">Multi-pass membrane protein</topology>
    </subcellularLocation>
</comment>
<dbReference type="Gene3D" id="1.20.1250.20">
    <property type="entry name" value="MFS general substrate transporter like domains"/>
    <property type="match status" value="1"/>
</dbReference>
<evidence type="ECO:0000313" key="9">
    <source>
        <dbReference type="Proteomes" id="UP000051378"/>
    </source>
</evidence>
<feature type="domain" description="Major facilitator superfamily (MFS) profile" evidence="7">
    <location>
        <begin position="8"/>
        <end position="462"/>
    </location>
</feature>
<feature type="transmembrane region" description="Helical" evidence="6">
    <location>
        <begin position="334"/>
        <end position="353"/>
    </location>
</feature>
<keyword evidence="5 6" id="KW-0472">Membrane</keyword>
<evidence type="ECO:0000256" key="1">
    <source>
        <dbReference type="ARBA" id="ARBA00004651"/>
    </source>
</evidence>
<dbReference type="PANTHER" id="PTHR42718:SF9">
    <property type="entry name" value="MAJOR FACILITATOR SUPERFAMILY MULTIDRUG TRANSPORTER MFSC"/>
    <property type="match status" value="1"/>
</dbReference>
<gene>
    <name evidence="8" type="ORF">FC86_GL000458</name>
</gene>
<evidence type="ECO:0000256" key="6">
    <source>
        <dbReference type="SAM" id="Phobius"/>
    </source>
</evidence>
<keyword evidence="3 6" id="KW-0812">Transmembrane</keyword>
<keyword evidence="9" id="KW-1185">Reference proteome</keyword>
<dbReference type="InterPro" id="IPR036259">
    <property type="entry name" value="MFS_trans_sf"/>
</dbReference>
<dbReference type="PRINTS" id="PR01036">
    <property type="entry name" value="TCRTETB"/>
</dbReference>
<feature type="transmembrane region" description="Helical" evidence="6">
    <location>
        <begin position="7"/>
        <end position="26"/>
    </location>
</feature>
<organism evidence="8 9">
    <name type="scientific">Holzapfeliella floricola DSM 23037 = JCM 16512</name>
    <dbReference type="NCBI Taxonomy" id="1423744"/>
    <lineage>
        <taxon>Bacteria</taxon>
        <taxon>Bacillati</taxon>
        <taxon>Bacillota</taxon>
        <taxon>Bacilli</taxon>
        <taxon>Lactobacillales</taxon>
        <taxon>Lactobacillaceae</taxon>
        <taxon>Holzapfeliella</taxon>
    </lineage>
</organism>
<dbReference type="PANTHER" id="PTHR42718">
    <property type="entry name" value="MAJOR FACILITATOR SUPERFAMILY MULTIDRUG TRANSPORTER MFSC"/>
    <property type="match status" value="1"/>
</dbReference>
<feature type="transmembrane region" description="Helical" evidence="6">
    <location>
        <begin position="300"/>
        <end position="325"/>
    </location>
</feature>
<feature type="transmembrane region" description="Helical" evidence="6">
    <location>
        <begin position="78"/>
        <end position="101"/>
    </location>
</feature>
<dbReference type="GO" id="GO:0022857">
    <property type="term" value="F:transmembrane transporter activity"/>
    <property type="evidence" value="ECO:0007669"/>
    <property type="project" value="InterPro"/>
</dbReference>
<feature type="transmembrane region" description="Helical" evidence="6">
    <location>
        <begin position="46"/>
        <end position="66"/>
    </location>
</feature>
<keyword evidence="4 6" id="KW-1133">Transmembrane helix</keyword>
<dbReference type="Pfam" id="PF07690">
    <property type="entry name" value="MFS_1"/>
    <property type="match status" value="1"/>
</dbReference>
<dbReference type="AlphaFoldDB" id="A0A0R2DJV9"/>
<feature type="transmembrane region" description="Helical" evidence="6">
    <location>
        <begin position="437"/>
        <end position="456"/>
    </location>
</feature>
<dbReference type="GO" id="GO:0005886">
    <property type="term" value="C:plasma membrane"/>
    <property type="evidence" value="ECO:0007669"/>
    <property type="project" value="UniProtKB-SubCell"/>
</dbReference>
<dbReference type="OrthoDB" id="9816041at2"/>
<comment type="caution">
    <text evidence="8">The sequence shown here is derived from an EMBL/GenBank/DDBJ whole genome shotgun (WGS) entry which is preliminary data.</text>
</comment>
<feature type="transmembrane region" description="Helical" evidence="6">
    <location>
        <begin position="359"/>
        <end position="376"/>
    </location>
</feature>
<dbReference type="STRING" id="1423744.FC86_GL000458"/>
<feature type="transmembrane region" description="Helical" evidence="6">
    <location>
        <begin position="137"/>
        <end position="160"/>
    </location>
</feature>
<dbReference type="InterPro" id="IPR020846">
    <property type="entry name" value="MFS_dom"/>
</dbReference>
<accession>A0A0R2DJV9</accession>
<dbReference type="EMBL" id="AYZL01000016">
    <property type="protein sequence ID" value="KRN04360.1"/>
    <property type="molecule type" value="Genomic_DNA"/>
</dbReference>
<evidence type="ECO:0000259" key="7">
    <source>
        <dbReference type="PROSITE" id="PS50850"/>
    </source>
</evidence>
<dbReference type="PROSITE" id="PS50850">
    <property type="entry name" value="MFS"/>
    <property type="match status" value="1"/>
</dbReference>
<evidence type="ECO:0000256" key="2">
    <source>
        <dbReference type="ARBA" id="ARBA00022448"/>
    </source>
</evidence>